<dbReference type="InterPro" id="IPR020846">
    <property type="entry name" value="MFS_dom"/>
</dbReference>
<keyword evidence="2 5" id="KW-0812">Transmembrane</keyword>
<evidence type="ECO:0000259" key="6">
    <source>
        <dbReference type="PROSITE" id="PS50850"/>
    </source>
</evidence>
<feature type="transmembrane region" description="Helical" evidence="5">
    <location>
        <begin position="217"/>
        <end position="238"/>
    </location>
</feature>
<feature type="transmembrane region" description="Helical" evidence="5">
    <location>
        <begin position="370"/>
        <end position="389"/>
    </location>
</feature>
<dbReference type="EMBL" id="MU007074">
    <property type="protein sequence ID" value="KAF2424447.1"/>
    <property type="molecule type" value="Genomic_DNA"/>
</dbReference>
<dbReference type="InterPro" id="IPR011701">
    <property type="entry name" value="MFS"/>
</dbReference>
<feature type="transmembrane region" description="Helical" evidence="5">
    <location>
        <begin position="395"/>
        <end position="413"/>
    </location>
</feature>
<dbReference type="Pfam" id="PF07690">
    <property type="entry name" value="MFS_1"/>
    <property type="match status" value="1"/>
</dbReference>
<dbReference type="Proteomes" id="UP000800235">
    <property type="component" value="Unassembled WGS sequence"/>
</dbReference>
<feature type="transmembrane region" description="Helical" evidence="5">
    <location>
        <begin position="420"/>
        <end position="441"/>
    </location>
</feature>
<dbReference type="PANTHER" id="PTHR42718">
    <property type="entry name" value="MAJOR FACILITATOR SUPERFAMILY MULTIDRUG TRANSPORTER MFSC"/>
    <property type="match status" value="1"/>
</dbReference>
<dbReference type="PROSITE" id="PS50850">
    <property type="entry name" value="MFS"/>
    <property type="match status" value="1"/>
</dbReference>
<dbReference type="Gene3D" id="1.20.1250.20">
    <property type="entry name" value="MFS general substrate transporter like domains"/>
    <property type="match status" value="2"/>
</dbReference>
<dbReference type="AlphaFoldDB" id="A0A9P4TUY4"/>
<sequence>MTSRTSTSLELEPVPAYPESAVFPKADESQEVLAPDLARIQSHLTNASILGDEVSKGRTAVVISSVTVITGISSLLAGLIVVALPTIAKDLQIPSSLLLCPASIFSLTCGCTLLLSGSVADVVGPRYMYLLGSFLQSVFTLACGLSRTTGQLIIFRGLAGVASSLCLPSAVSIITTTFAEGKRRNISFAAMGGGQPVGFAIGLALGGVFADSIGWKWGFYIASILNTIVLLIAVWGLPKNEGVHAIPSWNRLVVEIDWVGAVCISVSLAMLSYILAALTGNTSDIHEPRIIALLATGLALIPAFILWVGRQERLGRPALIPNSLWRNTVFTSICVNVFLTWGAFNALENLLTFVFQYVQNTTAIQASLRFLPAPVVGSLVNILMGLVVHRVRADVFVTATTAISAISPLLLALMDPKASYWAYSFPAIALNAIGADTLFTVSNLVITSSFPSKTQALAGGVFNTVAQVGKSVGLAISAVIASTITMRSNITEKESAEALVAGYKAAFWYCFAGCVATLLSSAWGLRGIGKVGLKRD</sequence>
<comment type="caution">
    <text evidence="7">The sequence shown here is derived from an EMBL/GenBank/DDBJ whole genome shotgun (WGS) entry which is preliminary data.</text>
</comment>
<feature type="domain" description="Major facilitator superfamily (MFS) profile" evidence="6">
    <location>
        <begin position="59"/>
        <end position="529"/>
    </location>
</feature>
<feature type="transmembrane region" description="Helical" evidence="5">
    <location>
        <begin position="186"/>
        <end position="210"/>
    </location>
</feature>
<evidence type="ECO:0000313" key="7">
    <source>
        <dbReference type="EMBL" id="KAF2424447.1"/>
    </source>
</evidence>
<reference evidence="7" key="1">
    <citation type="journal article" date="2020" name="Stud. Mycol.">
        <title>101 Dothideomycetes genomes: a test case for predicting lifestyles and emergence of pathogens.</title>
        <authorList>
            <person name="Haridas S."/>
            <person name="Albert R."/>
            <person name="Binder M."/>
            <person name="Bloem J."/>
            <person name="Labutti K."/>
            <person name="Salamov A."/>
            <person name="Andreopoulos B."/>
            <person name="Baker S."/>
            <person name="Barry K."/>
            <person name="Bills G."/>
            <person name="Bluhm B."/>
            <person name="Cannon C."/>
            <person name="Castanera R."/>
            <person name="Culley D."/>
            <person name="Daum C."/>
            <person name="Ezra D."/>
            <person name="Gonzalez J."/>
            <person name="Henrissat B."/>
            <person name="Kuo A."/>
            <person name="Liang C."/>
            <person name="Lipzen A."/>
            <person name="Lutzoni F."/>
            <person name="Magnuson J."/>
            <person name="Mondo S."/>
            <person name="Nolan M."/>
            <person name="Ohm R."/>
            <person name="Pangilinan J."/>
            <person name="Park H.-J."/>
            <person name="Ramirez L."/>
            <person name="Alfaro M."/>
            <person name="Sun H."/>
            <person name="Tritt A."/>
            <person name="Yoshinaga Y."/>
            <person name="Zwiers L.-H."/>
            <person name="Turgeon B."/>
            <person name="Goodwin S."/>
            <person name="Spatafora J."/>
            <person name="Crous P."/>
            <person name="Grigoriev I."/>
        </authorList>
    </citation>
    <scope>NUCLEOTIDE SEQUENCE</scope>
    <source>
        <strain evidence="7">CBS 130266</strain>
    </source>
</reference>
<feature type="transmembrane region" description="Helical" evidence="5">
    <location>
        <begin position="290"/>
        <end position="309"/>
    </location>
</feature>
<dbReference type="PANTHER" id="PTHR42718:SF27">
    <property type="entry name" value="TRANSPORTER, PUTATIVE-RELATED"/>
    <property type="match status" value="1"/>
</dbReference>
<organism evidence="7 8">
    <name type="scientific">Tothia fuscella</name>
    <dbReference type="NCBI Taxonomy" id="1048955"/>
    <lineage>
        <taxon>Eukaryota</taxon>
        <taxon>Fungi</taxon>
        <taxon>Dikarya</taxon>
        <taxon>Ascomycota</taxon>
        <taxon>Pezizomycotina</taxon>
        <taxon>Dothideomycetes</taxon>
        <taxon>Pleosporomycetidae</taxon>
        <taxon>Venturiales</taxon>
        <taxon>Cylindrosympodiaceae</taxon>
        <taxon>Tothia</taxon>
    </lineage>
</organism>
<dbReference type="SUPFAM" id="SSF103473">
    <property type="entry name" value="MFS general substrate transporter"/>
    <property type="match status" value="1"/>
</dbReference>
<gene>
    <name evidence="7" type="ORF">EJ08DRAFT_652323</name>
</gene>
<keyword evidence="3 5" id="KW-1133">Transmembrane helix</keyword>
<dbReference type="GO" id="GO:0016020">
    <property type="term" value="C:membrane"/>
    <property type="evidence" value="ECO:0007669"/>
    <property type="project" value="UniProtKB-SubCell"/>
</dbReference>
<dbReference type="InterPro" id="IPR036259">
    <property type="entry name" value="MFS_trans_sf"/>
</dbReference>
<name>A0A9P4TUY4_9PEZI</name>
<feature type="transmembrane region" description="Helical" evidence="5">
    <location>
        <begin position="127"/>
        <end position="146"/>
    </location>
</feature>
<feature type="transmembrane region" description="Helical" evidence="5">
    <location>
        <begin position="329"/>
        <end position="358"/>
    </location>
</feature>
<dbReference type="GO" id="GO:0022857">
    <property type="term" value="F:transmembrane transporter activity"/>
    <property type="evidence" value="ECO:0007669"/>
    <property type="project" value="InterPro"/>
</dbReference>
<feature type="transmembrane region" description="Helical" evidence="5">
    <location>
        <begin position="153"/>
        <end position="174"/>
    </location>
</feature>
<feature type="transmembrane region" description="Helical" evidence="5">
    <location>
        <begin position="258"/>
        <end position="278"/>
    </location>
</feature>
<keyword evidence="4 5" id="KW-0472">Membrane</keyword>
<evidence type="ECO:0000256" key="1">
    <source>
        <dbReference type="ARBA" id="ARBA00004141"/>
    </source>
</evidence>
<feature type="transmembrane region" description="Helical" evidence="5">
    <location>
        <begin position="96"/>
        <end position="115"/>
    </location>
</feature>
<protein>
    <submittedName>
        <fullName evidence="7">Integral membrane protein</fullName>
    </submittedName>
</protein>
<feature type="transmembrane region" description="Helical" evidence="5">
    <location>
        <begin position="60"/>
        <end position="84"/>
    </location>
</feature>
<evidence type="ECO:0000313" key="8">
    <source>
        <dbReference type="Proteomes" id="UP000800235"/>
    </source>
</evidence>
<evidence type="ECO:0000256" key="3">
    <source>
        <dbReference type="ARBA" id="ARBA00022989"/>
    </source>
</evidence>
<evidence type="ECO:0000256" key="2">
    <source>
        <dbReference type="ARBA" id="ARBA00022692"/>
    </source>
</evidence>
<accession>A0A9P4TUY4</accession>
<proteinExistence type="predicted"/>
<feature type="transmembrane region" description="Helical" evidence="5">
    <location>
        <begin position="506"/>
        <end position="525"/>
    </location>
</feature>
<comment type="subcellular location">
    <subcellularLocation>
        <location evidence="1">Membrane</location>
        <topology evidence="1">Multi-pass membrane protein</topology>
    </subcellularLocation>
</comment>
<evidence type="ECO:0000256" key="5">
    <source>
        <dbReference type="SAM" id="Phobius"/>
    </source>
</evidence>
<evidence type="ECO:0000256" key="4">
    <source>
        <dbReference type="ARBA" id="ARBA00023136"/>
    </source>
</evidence>
<dbReference type="OrthoDB" id="2130629at2759"/>
<keyword evidence="8" id="KW-1185">Reference proteome</keyword>